<evidence type="ECO:0000313" key="3">
    <source>
        <dbReference type="EMBL" id="PCH38520.1"/>
    </source>
</evidence>
<accession>A0A2H3J8H2</accession>
<gene>
    <name evidence="3" type="ORF">WOLCODRAFT_15913</name>
</gene>
<dbReference type="Proteomes" id="UP000218811">
    <property type="component" value="Unassembled WGS sequence"/>
</dbReference>
<reference evidence="3 4" key="1">
    <citation type="journal article" date="2012" name="Science">
        <title>The Paleozoic origin of enzymatic lignin decomposition reconstructed from 31 fungal genomes.</title>
        <authorList>
            <person name="Floudas D."/>
            <person name="Binder M."/>
            <person name="Riley R."/>
            <person name="Barry K."/>
            <person name="Blanchette R.A."/>
            <person name="Henrissat B."/>
            <person name="Martinez A.T."/>
            <person name="Otillar R."/>
            <person name="Spatafora J.W."/>
            <person name="Yadav J.S."/>
            <person name="Aerts A."/>
            <person name="Benoit I."/>
            <person name="Boyd A."/>
            <person name="Carlson A."/>
            <person name="Copeland A."/>
            <person name="Coutinho P.M."/>
            <person name="de Vries R.P."/>
            <person name="Ferreira P."/>
            <person name="Findley K."/>
            <person name="Foster B."/>
            <person name="Gaskell J."/>
            <person name="Glotzer D."/>
            <person name="Gorecki P."/>
            <person name="Heitman J."/>
            <person name="Hesse C."/>
            <person name="Hori C."/>
            <person name="Igarashi K."/>
            <person name="Jurgens J.A."/>
            <person name="Kallen N."/>
            <person name="Kersten P."/>
            <person name="Kohler A."/>
            <person name="Kuees U."/>
            <person name="Kumar T.K.A."/>
            <person name="Kuo A."/>
            <person name="LaButti K."/>
            <person name="Larrondo L.F."/>
            <person name="Lindquist E."/>
            <person name="Ling A."/>
            <person name="Lombard V."/>
            <person name="Lucas S."/>
            <person name="Lundell T."/>
            <person name="Martin R."/>
            <person name="McLaughlin D.J."/>
            <person name="Morgenstern I."/>
            <person name="Morin E."/>
            <person name="Murat C."/>
            <person name="Nagy L.G."/>
            <person name="Nolan M."/>
            <person name="Ohm R.A."/>
            <person name="Patyshakuliyeva A."/>
            <person name="Rokas A."/>
            <person name="Ruiz-Duenas F.J."/>
            <person name="Sabat G."/>
            <person name="Salamov A."/>
            <person name="Samejima M."/>
            <person name="Schmutz J."/>
            <person name="Slot J.C."/>
            <person name="St John F."/>
            <person name="Stenlid J."/>
            <person name="Sun H."/>
            <person name="Sun S."/>
            <person name="Syed K."/>
            <person name="Tsang A."/>
            <person name="Wiebenga A."/>
            <person name="Young D."/>
            <person name="Pisabarro A."/>
            <person name="Eastwood D.C."/>
            <person name="Martin F."/>
            <person name="Cullen D."/>
            <person name="Grigoriev I.V."/>
            <person name="Hibbett D.S."/>
        </authorList>
    </citation>
    <scope>NUCLEOTIDE SEQUENCE [LARGE SCALE GENOMIC DNA]</scope>
    <source>
        <strain evidence="3 4">MD-104</strain>
    </source>
</reference>
<proteinExistence type="predicted"/>
<protein>
    <recommendedName>
        <fullName evidence="2">DUF6533 domain-containing protein</fullName>
    </recommendedName>
</protein>
<keyword evidence="1" id="KW-1133">Transmembrane helix</keyword>
<dbReference type="AlphaFoldDB" id="A0A2H3J8H2"/>
<evidence type="ECO:0000256" key="1">
    <source>
        <dbReference type="SAM" id="Phobius"/>
    </source>
</evidence>
<dbReference type="InterPro" id="IPR045340">
    <property type="entry name" value="DUF6533"/>
</dbReference>
<name>A0A2H3J8H2_WOLCO</name>
<evidence type="ECO:0000259" key="2">
    <source>
        <dbReference type="Pfam" id="PF20151"/>
    </source>
</evidence>
<evidence type="ECO:0000313" key="4">
    <source>
        <dbReference type="Proteomes" id="UP000218811"/>
    </source>
</evidence>
<feature type="domain" description="DUF6533" evidence="2">
    <location>
        <begin position="22"/>
        <end position="66"/>
    </location>
</feature>
<keyword evidence="4" id="KW-1185">Reference proteome</keyword>
<sequence>MSSTIGASQLGEAFAGASYQGYLEIASATLLVYDYIVTFDLEVQYVWTCKRWKSTSIFVINRCIMLDLALSLFLSTAYCPTETVTLSEYMFTFQGRDYFHRYGDLYFQISTLSKSSSNGLTIVIISCCTISDTMVLVITWWSLHSRRREGAALSIGQVLIRDGTLCFVYVQEDQLNKAHGFHSCLLLMNIAGMLTWYYSHRLTSIFVSRLMLHLREACFDAQNPSFYFTDVNGDELVFRSPPQVPGASAGVASV</sequence>
<dbReference type="Pfam" id="PF20151">
    <property type="entry name" value="DUF6533"/>
    <property type="match status" value="1"/>
</dbReference>
<feature type="transmembrane region" description="Helical" evidence="1">
    <location>
        <begin position="120"/>
        <end position="143"/>
    </location>
</feature>
<dbReference type="OrthoDB" id="2756558at2759"/>
<keyword evidence="1" id="KW-0472">Membrane</keyword>
<dbReference type="EMBL" id="KB467942">
    <property type="protein sequence ID" value="PCH38520.1"/>
    <property type="molecule type" value="Genomic_DNA"/>
</dbReference>
<organism evidence="3 4">
    <name type="scientific">Wolfiporia cocos (strain MD-104)</name>
    <name type="common">Brown rot fungus</name>
    <dbReference type="NCBI Taxonomy" id="742152"/>
    <lineage>
        <taxon>Eukaryota</taxon>
        <taxon>Fungi</taxon>
        <taxon>Dikarya</taxon>
        <taxon>Basidiomycota</taxon>
        <taxon>Agaricomycotina</taxon>
        <taxon>Agaricomycetes</taxon>
        <taxon>Polyporales</taxon>
        <taxon>Phaeolaceae</taxon>
        <taxon>Wolfiporia</taxon>
    </lineage>
</organism>
<keyword evidence="1" id="KW-0812">Transmembrane</keyword>